<evidence type="ECO:0000313" key="23">
    <source>
        <dbReference type="EMBL" id="GGI74394.1"/>
    </source>
</evidence>
<evidence type="ECO:0000313" key="25">
    <source>
        <dbReference type="Proteomes" id="UP001060771"/>
    </source>
</evidence>
<keyword evidence="12 17" id="KW-0456">Lyase</keyword>
<reference evidence="23" key="1">
    <citation type="journal article" date="2014" name="Int. J. Syst. Evol. Microbiol.">
        <title>Complete genome sequence of Corynebacterium casei LMG S-19264T (=DSM 44701T), isolated from a smear-ripened cheese.</title>
        <authorList>
            <consortium name="US DOE Joint Genome Institute (JGI-PGF)"/>
            <person name="Walter F."/>
            <person name="Albersmeier A."/>
            <person name="Kalinowski J."/>
            <person name="Ruckert C."/>
        </authorList>
    </citation>
    <scope>NUCLEOTIDE SEQUENCE</scope>
    <source>
        <strain evidence="23">JCM 11219</strain>
    </source>
</reference>
<dbReference type="HAMAP" id="MF_01965">
    <property type="entry name" value="NADHX_dehydratase"/>
    <property type="match status" value="1"/>
</dbReference>
<dbReference type="GO" id="GO:0052856">
    <property type="term" value="F:NAD(P)HX epimerase activity"/>
    <property type="evidence" value="ECO:0007669"/>
    <property type="project" value="UniProtKB-UniRule"/>
</dbReference>
<keyword evidence="6 17" id="KW-0547">Nucleotide-binding</keyword>
<feature type="binding site" evidence="17">
    <location>
        <position position="335"/>
    </location>
    <ligand>
        <name>(6S)-NADPHX</name>
        <dbReference type="ChEBI" id="CHEBI:64076"/>
    </ligand>
</feature>
<evidence type="ECO:0000313" key="22">
    <source>
        <dbReference type="EMBL" id="BDR92284.1"/>
    </source>
</evidence>
<dbReference type="GO" id="GO:0046496">
    <property type="term" value="P:nicotinamide nucleotide metabolic process"/>
    <property type="evidence" value="ECO:0007669"/>
    <property type="project" value="UniProtKB-UniRule"/>
</dbReference>
<dbReference type="InterPro" id="IPR000631">
    <property type="entry name" value="CARKD"/>
</dbReference>
<dbReference type="InterPro" id="IPR004443">
    <property type="entry name" value="YjeF_N_dom"/>
</dbReference>
<dbReference type="InterPro" id="IPR017953">
    <property type="entry name" value="Carbohydrate_kinase_pred_CS"/>
</dbReference>
<comment type="function">
    <text evidence="14 19">Bifunctional enzyme that catalyzes the epimerization of the S- and R-forms of NAD(P)HX and the dehydration of the S-form of NAD(P)HX at the expense of ADP, which is converted to AMP. This allows the repair of both epimers of NAD(P)HX, a damaged form of NAD(P)H that is a result of enzymatic or heat-dependent hydration.</text>
</comment>
<feature type="binding site" evidence="17">
    <location>
        <position position="456"/>
    </location>
    <ligand>
        <name>AMP</name>
        <dbReference type="ChEBI" id="CHEBI:456215"/>
    </ligand>
</feature>
<reference evidence="25" key="3">
    <citation type="submission" date="2022-09" db="EMBL/GenBank/DDBJ databases">
        <title>Complete genome sequence of Vulcanisaeta souniana.</title>
        <authorList>
            <person name="Kato S."/>
            <person name="Itoh T."/>
            <person name="Ohkuma M."/>
        </authorList>
    </citation>
    <scope>NUCLEOTIDE SEQUENCE [LARGE SCALE GENOMIC DNA]</scope>
    <source>
        <strain evidence="25">JCM 11219</strain>
    </source>
</reference>
<keyword evidence="5 18" id="KW-0479">Metal-binding</keyword>
<feature type="binding site" evidence="17">
    <location>
        <position position="457"/>
    </location>
    <ligand>
        <name>(6S)-NADPHX</name>
        <dbReference type="ChEBI" id="CHEBI:64076"/>
    </ligand>
</feature>
<dbReference type="Pfam" id="PF03853">
    <property type="entry name" value="YjeF_N"/>
    <property type="match status" value="1"/>
</dbReference>
<dbReference type="Gene3D" id="3.40.50.10260">
    <property type="entry name" value="YjeF N-terminal domain"/>
    <property type="match status" value="1"/>
</dbReference>
<reference evidence="23" key="2">
    <citation type="submission" date="2020-09" db="EMBL/GenBank/DDBJ databases">
        <authorList>
            <person name="Sun Q."/>
            <person name="Ohkuma M."/>
        </authorList>
    </citation>
    <scope>NUCLEOTIDE SEQUENCE</scope>
    <source>
        <strain evidence="23">JCM 11219</strain>
    </source>
</reference>
<comment type="catalytic activity">
    <reaction evidence="16 17 19">
        <text>(6S)-NADPHX + ADP = AMP + phosphate + NADPH + H(+)</text>
        <dbReference type="Rhea" id="RHEA:32235"/>
        <dbReference type="ChEBI" id="CHEBI:15378"/>
        <dbReference type="ChEBI" id="CHEBI:43474"/>
        <dbReference type="ChEBI" id="CHEBI:57783"/>
        <dbReference type="ChEBI" id="CHEBI:64076"/>
        <dbReference type="ChEBI" id="CHEBI:456215"/>
        <dbReference type="ChEBI" id="CHEBI:456216"/>
        <dbReference type="EC" id="4.2.1.136"/>
    </reaction>
</comment>
<proteinExistence type="inferred from homology"/>
<dbReference type="AlphaFoldDB" id="A0A830E8I5"/>
<comment type="similarity">
    <text evidence="3 19">In the N-terminal section; belongs to the NnrE/AIBP family.</text>
</comment>
<dbReference type="PANTHER" id="PTHR12592">
    <property type="entry name" value="ATP-DEPENDENT (S)-NAD(P)H-HYDRATE DEHYDRATASE FAMILY MEMBER"/>
    <property type="match status" value="1"/>
</dbReference>
<feature type="binding site" evidence="18">
    <location>
        <position position="139"/>
    </location>
    <ligand>
        <name>K(+)</name>
        <dbReference type="ChEBI" id="CHEBI:29103"/>
    </ligand>
</feature>
<dbReference type="HAMAP" id="MF_01966">
    <property type="entry name" value="NADHX_epimerase"/>
    <property type="match status" value="1"/>
</dbReference>
<organism evidence="23 24">
    <name type="scientific">Vulcanisaeta souniana JCM 11219</name>
    <dbReference type="NCBI Taxonomy" id="1293586"/>
    <lineage>
        <taxon>Archaea</taxon>
        <taxon>Thermoproteota</taxon>
        <taxon>Thermoprotei</taxon>
        <taxon>Thermoproteales</taxon>
        <taxon>Thermoproteaceae</taxon>
        <taxon>Vulcanisaeta</taxon>
    </lineage>
</organism>
<evidence type="ECO:0000256" key="17">
    <source>
        <dbReference type="HAMAP-Rule" id="MF_01965"/>
    </source>
</evidence>
<dbReference type="GO" id="GO:0052855">
    <property type="term" value="F:ADP-dependent NAD(P)H-hydrate dehydratase activity"/>
    <property type="evidence" value="ECO:0007669"/>
    <property type="project" value="UniProtKB-UniRule"/>
</dbReference>
<feature type="binding site" evidence="18">
    <location>
        <position position="175"/>
    </location>
    <ligand>
        <name>K(+)</name>
        <dbReference type="ChEBI" id="CHEBI:29103"/>
    </ligand>
</feature>
<evidence type="ECO:0000313" key="24">
    <source>
        <dbReference type="Proteomes" id="UP000657075"/>
    </source>
</evidence>
<dbReference type="RefSeq" id="WP_188602869.1">
    <property type="nucleotide sequence ID" value="NZ_AP026830.1"/>
</dbReference>
<comment type="cofactor">
    <cofactor evidence="18 19">
        <name>K(+)</name>
        <dbReference type="ChEBI" id="CHEBI:29103"/>
    </cofactor>
    <text evidence="18 19">Binds 1 potassium ion per subunit.</text>
</comment>
<comment type="subunit">
    <text evidence="17">Homotetramer.</text>
</comment>
<evidence type="ECO:0000256" key="6">
    <source>
        <dbReference type="ARBA" id="ARBA00022741"/>
    </source>
</evidence>
<comment type="caution">
    <text evidence="17">Lacks conserved residue(s) required for the propagation of feature annotation.</text>
</comment>
<dbReference type="SUPFAM" id="SSF64153">
    <property type="entry name" value="YjeF N-terminal domain-like"/>
    <property type="match status" value="1"/>
</dbReference>
<dbReference type="EC" id="4.2.1.136" evidence="19"/>
<keyword evidence="8 17" id="KW-0521">NADP</keyword>
<evidence type="ECO:0000256" key="11">
    <source>
        <dbReference type="ARBA" id="ARBA00023235"/>
    </source>
</evidence>
<dbReference type="Proteomes" id="UP000657075">
    <property type="component" value="Unassembled WGS sequence"/>
</dbReference>
<keyword evidence="7 17" id="KW-0067">ATP-binding</keyword>
<dbReference type="NCBIfam" id="TIGR00196">
    <property type="entry name" value="yjeF_cterm"/>
    <property type="match status" value="1"/>
</dbReference>
<evidence type="ECO:0000256" key="7">
    <source>
        <dbReference type="ARBA" id="ARBA00022840"/>
    </source>
</evidence>
<evidence type="ECO:0000259" key="21">
    <source>
        <dbReference type="PROSITE" id="PS51385"/>
    </source>
</evidence>
<accession>A0A830E8I5</accession>
<feature type="domain" description="YjeF C-terminal" evidence="20">
    <location>
        <begin position="232"/>
        <end position="515"/>
    </location>
</feature>
<evidence type="ECO:0000256" key="8">
    <source>
        <dbReference type="ARBA" id="ARBA00022857"/>
    </source>
</evidence>
<evidence type="ECO:0000256" key="15">
    <source>
        <dbReference type="ARBA" id="ARBA00048238"/>
    </source>
</evidence>
<evidence type="ECO:0000256" key="13">
    <source>
        <dbReference type="ARBA" id="ARBA00023268"/>
    </source>
</evidence>
<feature type="binding site" evidence="18">
    <location>
        <position position="172"/>
    </location>
    <ligand>
        <name>(6S)-NADPHX</name>
        <dbReference type="ChEBI" id="CHEBI:64076"/>
    </ligand>
</feature>
<feature type="domain" description="YjeF N-terminal" evidence="21">
    <location>
        <begin position="18"/>
        <end position="229"/>
    </location>
</feature>
<comment type="similarity">
    <text evidence="4 19">In the C-terminal section; belongs to the NnrD/CARKD family.</text>
</comment>
<dbReference type="GO" id="GO:0046872">
    <property type="term" value="F:metal ion binding"/>
    <property type="evidence" value="ECO:0007669"/>
    <property type="project" value="UniProtKB-UniRule"/>
</dbReference>
<evidence type="ECO:0000256" key="2">
    <source>
        <dbReference type="ARBA" id="ARBA00000909"/>
    </source>
</evidence>
<dbReference type="EC" id="5.1.99.6" evidence="19"/>
<comment type="similarity">
    <text evidence="17">Belongs to the NnrD/CARKD family.</text>
</comment>
<evidence type="ECO:0000256" key="9">
    <source>
        <dbReference type="ARBA" id="ARBA00022958"/>
    </source>
</evidence>
<gene>
    <name evidence="17" type="primary">nnrD</name>
    <name evidence="18" type="synonym">nnrE</name>
    <name evidence="23" type="ORF">GCM10007112_08940</name>
    <name evidence="22" type="ORF">Vsou_13770</name>
</gene>
<protein>
    <recommendedName>
        <fullName evidence="19">Bifunctional NAD(P)H-hydrate repair enzyme</fullName>
    </recommendedName>
    <alternativeName>
        <fullName evidence="19">Nicotinamide nucleotide repair protein</fullName>
    </alternativeName>
    <domain>
        <recommendedName>
            <fullName evidence="19">ADP-dependent (S)-NAD(P)H-hydrate dehydratase</fullName>
            <ecNumber evidence="19">4.2.1.136</ecNumber>
        </recommendedName>
        <alternativeName>
            <fullName evidence="19">ADP-dependent NAD(P)HX dehydratase</fullName>
        </alternativeName>
    </domain>
    <domain>
        <recommendedName>
            <fullName evidence="19">NAD(P)H-hydrate epimerase</fullName>
            <ecNumber evidence="19">5.1.99.6</ecNumber>
        </recommendedName>
    </domain>
</protein>
<dbReference type="InterPro" id="IPR036652">
    <property type="entry name" value="YjeF_N_dom_sf"/>
</dbReference>
<keyword evidence="13" id="KW-0511">Multifunctional enzyme</keyword>
<comment type="catalytic activity">
    <reaction evidence="1 18 19">
        <text>(6R)-NADHX = (6S)-NADHX</text>
        <dbReference type="Rhea" id="RHEA:32215"/>
        <dbReference type="ChEBI" id="CHEBI:64074"/>
        <dbReference type="ChEBI" id="CHEBI:64075"/>
        <dbReference type="EC" id="5.1.99.6"/>
    </reaction>
</comment>
<comment type="cofactor">
    <cofactor evidence="17">
        <name>Mg(2+)</name>
        <dbReference type="ChEBI" id="CHEBI:18420"/>
    </cofactor>
</comment>
<dbReference type="SUPFAM" id="SSF53613">
    <property type="entry name" value="Ribokinase-like"/>
    <property type="match status" value="1"/>
</dbReference>
<sequence length="535" mass="57699">MSIDFRNWSSGAITTLEMRVIDRNAVYMGIDRHILMENAGRSVATVVLEKYPSARRVLVVAGLGDNGGDGLVAARYLHSWSRDVKVVLLGRISDAREELVTDNLGILKGINIDIIEAPTQYELLASQELFHPWAEVIIDAIIGTGIRGILREPQATAIELINKSSAYKVAVDIPSGLDPDTGEVRDIAVKAHVTVTMHRPKTGLIKEGVNQYVGELMVADIGVPEEVEHVVGPGDLYYLNYARRADSKKGDNGRILFIGGSREFTGAIYLAAKAALRTGVDLSIVMAPRDVARDIRAHDPSIIAMPLDGDYLALNHIDQIMEQVGKSHVIAIGPGLGLREETMKAVVELVSRAVGIGKRVVIDADAIKAIGELRRQDLITKNVVVTPHAGEFKWLTGVDVTEEKPWSRATVVRDTVKSILRGGVVLLKGNVDVITDGQRYKVNFTGNPGMTVGGTGDVLTGVVSALMVKVQDPLEAAAIGAFITGLAGDLTVKELGYHITPVDVIENIPKVFRKLMSVDSVIASSIHSQSLMLIG</sequence>
<keyword evidence="11 18" id="KW-0413">Isomerase</keyword>
<evidence type="ECO:0000256" key="4">
    <source>
        <dbReference type="ARBA" id="ARBA00009524"/>
    </source>
</evidence>
<evidence type="ECO:0000256" key="10">
    <source>
        <dbReference type="ARBA" id="ARBA00023027"/>
    </source>
</evidence>
<evidence type="ECO:0000256" key="14">
    <source>
        <dbReference type="ARBA" id="ARBA00025153"/>
    </source>
</evidence>
<evidence type="ECO:0000256" key="18">
    <source>
        <dbReference type="HAMAP-Rule" id="MF_01966"/>
    </source>
</evidence>
<dbReference type="InterPro" id="IPR029056">
    <property type="entry name" value="Ribokinase-like"/>
</dbReference>
<feature type="binding site" evidence="17">
    <location>
        <position position="388"/>
    </location>
    <ligand>
        <name>(6S)-NADPHX</name>
        <dbReference type="ChEBI" id="CHEBI:64076"/>
    </ligand>
</feature>
<feature type="binding site" evidence="17">
    <location>
        <position position="267"/>
    </location>
    <ligand>
        <name>(6S)-NADPHX</name>
        <dbReference type="ChEBI" id="CHEBI:64076"/>
    </ligand>
</feature>
<keyword evidence="9 18" id="KW-0630">Potassium</keyword>
<evidence type="ECO:0000256" key="19">
    <source>
        <dbReference type="PIRNR" id="PIRNR017184"/>
    </source>
</evidence>
<evidence type="ECO:0000259" key="20">
    <source>
        <dbReference type="PROSITE" id="PS51383"/>
    </source>
</evidence>
<comment type="catalytic activity">
    <reaction evidence="2 18 19">
        <text>(6R)-NADPHX = (6S)-NADPHX</text>
        <dbReference type="Rhea" id="RHEA:32227"/>
        <dbReference type="ChEBI" id="CHEBI:64076"/>
        <dbReference type="ChEBI" id="CHEBI:64077"/>
        <dbReference type="EC" id="5.1.99.6"/>
    </reaction>
</comment>
<comment type="function">
    <text evidence="17">Catalyzes the dehydration of the S-form of NAD(P)HX at the expense of ADP, which is converted to AMP. Together with NAD(P)HX epimerase, which catalyzes the epimerization of the S- and R-forms, the enzyme allows the repair of both epimers of NAD(P)HX, a damaged form of NAD(P)H that is a result of enzymatic or heat-dependent hydration.</text>
</comment>
<dbReference type="GO" id="GO:0110051">
    <property type="term" value="P:metabolite repair"/>
    <property type="evidence" value="ECO:0007669"/>
    <property type="project" value="TreeGrafter"/>
</dbReference>
<evidence type="ECO:0000256" key="16">
    <source>
        <dbReference type="ARBA" id="ARBA00049209"/>
    </source>
</evidence>
<keyword evidence="10 17" id="KW-0520">NAD</keyword>
<dbReference type="CDD" id="cd01171">
    <property type="entry name" value="YXKO-related"/>
    <property type="match status" value="1"/>
</dbReference>
<dbReference type="PIRSF" id="PIRSF017184">
    <property type="entry name" value="Nnr"/>
    <property type="match status" value="1"/>
</dbReference>
<comment type="similarity">
    <text evidence="18">Belongs to the NnrE/AIBP family.</text>
</comment>
<dbReference type="Pfam" id="PF01256">
    <property type="entry name" value="Carb_kinase"/>
    <property type="match status" value="1"/>
</dbReference>
<dbReference type="EMBL" id="AP026830">
    <property type="protein sequence ID" value="BDR92284.1"/>
    <property type="molecule type" value="Genomic_DNA"/>
</dbReference>
<dbReference type="PROSITE" id="PS51385">
    <property type="entry name" value="YJEF_N"/>
    <property type="match status" value="1"/>
</dbReference>
<dbReference type="PROSITE" id="PS01050">
    <property type="entry name" value="YJEF_C_2"/>
    <property type="match status" value="1"/>
</dbReference>
<dbReference type="GeneID" id="76206924"/>
<comment type="catalytic activity">
    <reaction evidence="15 17 19">
        <text>(6S)-NADHX + ADP = AMP + phosphate + NADH + H(+)</text>
        <dbReference type="Rhea" id="RHEA:32223"/>
        <dbReference type="ChEBI" id="CHEBI:15378"/>
        <dbReference type="ChEBI" id="CHEBI:43474"/>
        <dbReference type="ChEBI" id="CHEBI:57945"/>
        <dbReference type="ChEBI" id="CHEBI:64074"/>
        <dbReference type="ChEBI" id="CHEBI:456215"/>
        <dbReference type="ChEBI" id="CHEBI:456216"/>
        <dbReference type="EC" id="4.2.1.136"/>
    </reaction>
</comment>
<dbReference type="Gene3D" id="3.40.1190.20">
    <property type="match status" value="1"/>
</dbReference>
<feature type="binding site" evidence="18">
    <location>
        <begin position="65"/>
        <end position="69"/>
    </location>
    <ligand>
        <name>(6S)-NADPHX</name>
        <dbReference type="ChEBI" id="CHEBI:64076"/>
    </ligand>
</feature>
<keyword evidence="25" id="KW-1185">Reference proteome</keyword>
<dbReference type="EMBL" id="BMNM01000003">
    <property type="protein sequence ID" value="GGI74394.1"/>
    <property type="molecule type" value="Genomic_DNA"/>
</dbReference>
<dbReference type="PROSITE" id="PS51383">
    <property type="entry name" value="YJEF_C_3"/>
    <property type="match status" value="1"/>
</dbReference>
<dbReference type="Proteomes" id="UP001060771">
    <property type="component" value="Chromosome"/>
</dbReference>
<evidence type="ECO:0000256" key="12">
    <source>
        <dbReference type="ARBA" id="ARBA00023239"/>
    </source>
</evidence>
<name>A0A830E8I5_9CREN</name>
<feature type="binding site" evidence="18">
    <location>
        <begin position="143"/>
        <end position="149"/>
    </location>
    <ligand>
        <name>(6S)-NADPHX</name>
        <dbReference type="ChEBI" id="CHEBI:64076"/>
    </ligand>
</feature>
<evidence type="ECO:0000256" key="5">
    <source>
        <dbReference type="ARBA" id="ARBA00022723"/>
    </source>
</evidence>
<dbReference type="OrthoDB" id="15148at2157"/>
<feature type="binding site" evidence="18">
    <location>
        <position position="66"/>
    </location>
    <ligand>
        <name>K(+)</name>
        <dbReference type="ChEBI" id="CHEBI:29103"/>
    </ligand>
</feature>
<dbReference type="PANTHER" id="PTHR12592:SF0">
    <property type="entry name" value="ATP-DEPENDENT (S)-NAD(P)H-HYDRATE DEHYDRATASE"/>
    <property type="match status" value="1"/>
</dbReference>
<dbReference type="NCBIfam" id="TIGR00197">
    <property type="entry name" value="yjeF_nterm"/>
    <property type="match status" value="1"/>
</dbReference>
<dbReference type="InterPro" id="IPR030677">
    <property type="entry name" value="Nnr"/>
</dbReference>
<comment type="function">
    <text evidence="18">Catalyzes the epimerization of the S- and R-forms of NAD(P)HX, a damaged form of NAD(P)H that is a result of enzymatic or heat-dependent hydration. This is a prerequisite for the S-specific NAD(P)H-hydrate dehydratase to allow the repair of both epimers of NAD(P)HX.</text>
</comment>
<evidence type="ECO:0000256" key="1">
    <source>
        <dbReference type="ARBA" id="ARBA00000013"/>
    </source>
</evidence>
<reference evidence="22" key="4">
    <citation type="journal article" date="2023" name="Microbiol. Resour. Announc.">
        <title>Complete Genome Sequence of Vulcanisaeta souniana Strain IC-059, a Hyperthermophilic Archaeon Isolated from Hot Spring Water in Japan.</title>
        <authorList>
            <person name="Kato S."/>
            <person name="Itoh T."/>
            <person name="Wu L."/>
            <person name="Ma J."/>
            <person name="Ohkuma M."/>
        </authorList>
    </citation>
    <scope>NUCLEOTIDE SEQUENCE</scope>
    <source>
        <strain evidence="22">JCM 11219</strain>
    </source>
</reference>
<evidence type="ECO:0000256" key="3">
    <source>
        <dbReference type="ARBA" id="ARBA00006001"/>
    </source>
</evidence>
<dbReference type="GO" id="GO:0005524">
    <property type="term" value="F:ATP binding"/>
    <property type="evidence" value="ECO:0007669"/>
    <property type="project" value="UniProtKB-UniRule"/>
</dbReference>